<dbReference type="Gene3D" id="3.30.70.100">
    <property type="match status" value="1"/>
</dbReference>
<dbReference type="SUPFAM" id="SSF54909">
    <property type="entry name" value="Dimeric alpha+beta barrel"/>
    <property type="match status" value="1"/>
</dbReference>
<dbReference type="EMBL" id="JACHWZ010000017">
    <property type="protein sequence ID" value="MBB3062533.1"/>
    <property type="molecule type" value="Genomic_DNA"/>
</dbReference>
<dbReference type="Proteomes" id="UP000535937">
    <property type="component" value="Unassembled WGS sequence"/>
</dbReference>
<evidence type="ECO:0000313" key="3">
    <source>
        <dbReference type="Proteomes" id="UP000535937"/>
    </source>
</evidence>
<dbReference type="Pfam" id="PF07978">
    <property type="entry name" value="NIPSNAP"/>
    <property type="match status" value="1"/>
</dbReference>
<dbReference type="AlphaFoldDB" id="A0A7W4ZA57"/>
<reference evidence="2 3" key="1">
    <citation type="submission" date="2020-08" db="EMBL/GenBank/DDBJ databases">
        <title>Genomic Encyclopedia of Type Strains, Phase III (KMG-III): the genomes of soil and plant-associated and newly described type strains.</title>
        <authorList>
            <person name="Whitman W."/>
        </authorList>
    </citation>
    <scope>NUCLEOTIDE SEQUENCE [LARGE SCALE GENOMIC DNA]</scope>
    <source>
        <strain evidence="2 3">CECT 8799</strain>
    </source>
</reference>
<protein>
    <recommendedName>
        <fullName evidence="1">NIPSNAP domain-containing protein</fullName>
    </recommendedName>
</protein>
<accession>A0A7W4ZA57</accession>
<organism evidence="2 3">
    <name type="scientific">Microbulbifer rhizosphaerae</name>
    <dbReference type="NCBI Taxonomy" id="1562603"/>
    <lineage>
        <taxon>Bacteria</taxon>
        <taxon>Pseudomonadati</taxon>
        <taxon>Pseudomonadota</taxon>
        <taxon>Gammaproteobacteria</taxon>
        <taxon>Cellvibrionales</taxon>
        <taxon>Microbulbiferaceae</taxon>
        <taxon>Microbulbifer</taxon>
    </lineage>
</organism>
<evidence type="ECO:0000259" key="1">
    <source>
        <dbReference type="Pfam" id="PF07978"/>
    </source>
</evidence>
<comment type="caution">
    <text evidence="2">The sequence shown here is derived from an EMBL/GenBank/DDBJ whole genome shotgun (WGS) entry which is preliminary data.</text>
</comment>
<feature type="domain" description="NIPSNAP" evidence="1">
    <location>
        <begin position="53"/>
        <end position="155"/>
    </location>
</feature>
<gene>
    <name evidence="2" type="ORF">FHS09_003382</name>
</gene>
<keyword evidence="3" id="KW-1185">Reference proteome</keyword>
<dbReference type="InterPro" id="IPR011008">
    <property type="entry name" value="Dimeric_a/b-barrel"/>
</dbReference>
<name>A0A7W4ZA57_9GAMM</name>
<sequence length="161" mass="18749">MTTTEEYAMESKNKANAGLSLLLLCILCLAGAVQSKAGNGAAPLIKKPPVVHQLRIYEIPRENKDVFHDRFHKHAMRIMDKYDFNIVSIWETEYDQKTEFAYLLEWPDEETMKAQWEKFMTDQEWKDIKKKTGKAHGRFVNAIEDRKLTLTSYSPSKVLKH</sequence>
<proteinExistence type="predicted"/>
<dbReference type="InterPro" id="IPR012577">
    <property type="entry name" value="NIPSNAP"/>
</dbReference>
<evidence type="ECO:0000313" key="2">
    <source>
        <dbReference type="EMBL" id="MBB3062533.1"/>
    </source>
</evidence>
<dbReference type="RefSeq" id="WP_221192064.1">
    <property type="nucleotide sequence ID" value="NZ_JACHWZ010000017.1"/>
</dbReference>